<dbReference type="Proteomes" id="UP000243081">
    <property type="component" value="Unassembled WGS sequence"/>
</dbReference>
<dbReference type="AlphaFoldDB" id="A0A179I0Y1"/>
<accession>A0A179I0Y1</accession>
<reference evidence="1 2" key="1">
    <citation type="submission" date="2016-03" db="EMBL/GenBank/DDBJ databases">
        <title>Fine-scale spatial genetic structure of a fungal parasite of coffee scale insects.</title>
        <authorList>
            <person name="Jackson D."/>
            <person name="Zemenick K.A."/>
            <person name="Malloure B."/>
            <person name="Quandt C.A."/>
            <person name="James T.Y."/>
        </authorList>
    </citation>
    <scope>NUCLEOTIDE SEQUENCE [LARGE SCALE GENOMIC DNA]</scope>
    <source>
        <strain evidence="1 2">UM487</strain>
    </source>
</reference>
<evidence type="ECO:0000313" key="1">
    <source>
        <dbReference type="EMBL" id="OAQ96405.1"/>
    </source>
</evidence>
<protein>
    <submittedName>
        <fullName evidence="1">Uncharacterized protein</fullName>
    </submittedName>
</protein>
<evidence type="ECO:0000313" key="2">
    <source>
        <dbReference type="Proteomes" id="UP000243081"/>
    </source>
</evidence>
<feature type="non-terminal residue" evidence="1">
    <location>
        <position position="1"/>
    </location>
</feature>
<dbReference type="EMBL" id="LUKN01004191">
    <property type="protein sequence ID" value="OAQ96405.1"/>
    <property type="molecule type" value="Genomic_DNA"/>
</dbReference>
<comment type="caution">
    <text evidence="1">The sequence shown here is derived from an EMBL/GenBank/DDBJ whole genome shotgun (WGS) entry which is preliminary data.</text>
</comment>
<sequence length="132" mass="15227">NVLLLRTKTGARKDRKLQKLAIVKLILRVLMSIFYQSTLKRNLVDAHAEHIAFSDVPRHLATAVMPHKHVGEYQPQYLLSRSIVVKTQNELDHFTEALQRHGTTVYRPAEIHRAKLDGYTKLCHATSHRRAE</sequence>
<keyword evidence="2" id="KW-1185">Reference proteome</keyword>
<name>A0A179I0Y1_CORDF</name>
<organism evidence="1 2">
    <name type="scientific">Cordyceps confragosa</name>
    <name type="common">Lecanicillium lecanii</name>
    <dbReference type="NCBI Taxonomy" id="2714763"/>
    <lineage>
        <taxon>Eukaryota</taxon>
        <taxon>Fungi</taxon>
        <taxon>Dikarya</taxon>
        <taxon>Ascomycota</taxon>
        <taxon>Pezizomycotina</taxon>
        <taxon>Sordariomycetes</taxon>
        <taxon>Hypocreomycetidae</taxon>
        <taxon>Hypocreales</taxon>
        <taxon>Cordycipitaceae</taxon>
        <taxon>Akanthomyces</taxon>
    </lineage>
</organism>
<gene>
    <name evidence="1" type="ORF">LLEC1_00893</name>
</gene>
<proteinExistence type="predicted"/>